<dbReference type="Proteomes" id="UP000033934">
    <property type="component" value="Unassembled WGS sequence"/>
</dbReference>
<organism evidence="4 5">
    <name type="scientific">Berkelbacteria bacterium GW2011_GWA2_38_9</name>
    <dbReference type="NCBI Taxonomy" id="1618334"/>
    <lineage>
        <taxon>Bacteria</taxon>
        <taxon>Candidatus Berkelbacteria</taxon>
    </lineage>
</organism>
<feature type="domain" description="Nudix hydrolase" evidence="3">
    <location>
        <begin position="11"/>
        <end position="143"/>
    </location>
</feature>
<evidence type="ECO:0000259" key="3">
    <source>
        <dbReference type="PROSITE" id="PS51462"/>
    </source>
</evidence>
<dbReference type="GO" id="GO:0016787">
    <property type="term" value="F:hydrolase activity"/>
    <property type="evidence" value="ECO:0007669"/>
    <property type="project" value="UniProtKB-KW"/>
</dbReference>
<gene>
    <name evidence="4" type="ORF">UT11_C0064G0005</name>
</gene>
<dbReference type="PROSITE" id="PS51462">
    <property type="entry name" value="NUDIX"/>
    <property type="match status" value="1"/>
</dbReference>
<comment type="caution">
    <text evidence="4">The sequence shown here is derived from an EMBL/GenBank/DDBJ whole genome shotgun (WGS) entry which is preliminary data.</text>
</comment>
<proteinExistence type="predicted"/>
<dbReference type="InterPro" id="IPR000086">
    <property type="entry name" value="NUDIX_hydrolase_dom"/>
</dbReference>
<comment type="cofactor">
    <cofactor evidence="1">
        <name>Mg(2+)</name>
        <dbReference type="ChEBI" id="CHEBI:18420"/>
    </cofactor>
</comment>
<evidence type="ECO:0000313" key="4">
    <source>
        <dbReference type="EMBL" id="KKQ86743.1"/>
    </source>
</evidence>
<dbReference type="PANTHER" id="PTHR43046">
    <property type="entry name" value="GDP-MANNOSE MANNOSYL HYDROLASE"/>
    <property type="match status" value="1"/>
</dbReference>
<dbReference type="Pfam" id="PF00293">
    <property type="entry name" value="NUDIX"/>
    <property type="match status" value="1"/>
</dbReference>
<evidence type="ECO:0000256" key="2">
    <source>
        <dbReference type="ARBA" id="ARBA00022801"/>
    </source>
</evidence>
<evidence type="ECO:0000313" key="5">
    <source>
        <dbReference type="Proteomes" id="UP000033934"/>
    </source>
</evidence>
<evidence type="ECO:0000256" key="1">
    <source>
        <dbReference type="ARBA" id="ARBA00001946"/>
    </source>
</evidence>
<protein>
    <submittedName>
        <fullName evidence="4">MutT/NUDIX family protein</fullName>
    </submittedName>
</protein>
<dbReference type="EMBL" id="LBVO01000064">
    <property type="protein sequence ID" value="KKQ86743.1"/>
    <property type="molecule type" value="Genomic_DNA"/>
</dbReference>
<dbReference type="PANTHER" id="PTHR43046:SF14">
    <property type="entry name" value="MUTT_NUDIX FAMILY PROTEIN"/>
    <property type="match status" value="1"/>
</dbReference>
<dbReference type="InterPro" id="IPR015797">
    <property type="entry name" value="NUDIX_hydrolase-like_dom_sf"/>
</dbReference>
<accession>A0A0G0L440</accession>
<dbReference type="SUPFAM" id="SSF55811">
    <property type="entry name" value="Nudix"/>
    <property type="match status" value="1"/>
</dbReference>
<dbReference type="AlphaFoldDB" id="A0A0G0L440"/>
<keyword evidence="2" id="KW-0378">Hydrolase</keyword>
<dbReference type="Gene3D" id="3.90.79.10">
    <property type="entry name" value="Nucleoside Triphosphate Pyrophosphohydrolase"/>
    <property type="match status" value="1"/>
</dbReference>
<name>A0A0G0L440_9BACT</name>
<reference evidence="4 5" key="1">
    <citation type="journal article" date="2015" name="Nature">
        <title>rRNA introns, odd ribosomes, and small enigmatic genomes across a large radiation of phyla.</title>
        <authorList>
            <person name="Brown C.T."/>
            <person name="Hug L.A."/>
            <person name="Thomas B.C."/>
            <person name="Sharon I."/>
            <person name="Castelle C.J."/>
            <person name="Singh A."/>
            <person name="Wilkins M.J."/>
            <person name="Williams K.H."/>
            <person name="Banfield J.F."/>
        </authorList>
    </citation>
    <scope>NUCLEOTIDE SEQUENCE [LARGE SCALE GENOMIC DNA]</scope>
</reference>
<sequence>MENNLIIGKDYIGTSAGAVILNDQGKYFLAKRNSGARDDQGKWEFPGGPVGFYQTREEAAIKDMFDRYGIKIEIIDLLGVYDVIDQKQQDHWISTTYLCRWTGGEPEINFLDKCSEIGWFNLDEIQKLDLSRITILNLKDLLKNKSLD</sequence>